<evidence type="ECO:0000256" key="9">
    <source>
        <dbReference type="ARBA" id="ARBA00022741"/>
    </source>
</evidence>
<reference evidence="17 18" key="1">
    <citation type="submission" date="2015-11" db="EMBL/GenBank/DDBJ databases">
        <authorList>
            <person name="Zhang Y."/>
            <person name="Guo Z."/>
        </authorList>
    </citation>
    <scope>NUCLEOTIDE SEQUENCE [LARGE SCALE GENOMIC DNA]</scope>
    <source>
        <strain evidence="17 18">KCTC 12086</strain>
    </source>
</reference>
<dbReference type="Pfam" id="PF03309">
    <property type="entry name" value="Pan_kinase"/>
    <property type="match status" value="1"/>
</dbReference>
<keyword evidence="12 16" id="KW-0630">Potassium</keyword>
<dbReference type="PATRIC" id="fig|161398.10.peg.145"/>
<dbReference type="AlphaFoldDB" id="A0A0S2JXE9"/>
<evidence type="ECO:0000256" key="6">
    <source>
        <dbReference type="ARBA" id="ARBA00012102"/>
    </source>
</evidence>
<feature type="binding site" evidence="16">
    <location>
        <position position="112"/>
    </location>
    <ligand>
        <name>ATP</name>
        <dbReference type="ChEBI" id="CHEBI:30616"/>
    </ligand>
</feature>
<keyword evidence="7 16" id="KW-0963">Cytoplasm</keyword>
<keyword evidence="18" id="KW-1185">Reference proteome</keyword>
<evidence type="ECO:0000256" key="16">
    <source>
        <dbReference type="HAMAP-Rule" id="MF_01274"/>
    </source>
</evidence>
<dbReference type="EC" id="2.7.1.33" evidence="6 16"/>
<comment type="subcellular location">
    <subcellularLocation>
        <location evidence="3 16">Cytoplasm</location>
    </subcellularLocation>
</comment>
<evidence type="ECO:0000256" key="10">
    <source>
        <dbReference type="ARBA" id="ARBA00022777"/>
    </source>
</evidence>
<comment type="cofactor">
    <cofactor evidence="2">
        <name>K(+)</name>
        <dbReference type="ChEBI" id="CHEBI:29103"/>
    </cofactor>
</comment>
<dbReference type="GO" id="GO:0046872">
    <property type="term" value="F:metal ion binding"/>
    <property type="evidence" value="ECO:0007669"/>
    <property type="project" value="UniProtKB-KW"/>
</dbReference>
<accession>A0A0S2JXE9</accession>
<evidence type="ECO:0000256" key="15">
    <source>
        <dbReference type="ARBA" id="ARBA00040883"/>
    </source>
</evidence>
<feature type="active site" description="Proton acceptor" evidence="16">
    <location>
        <position position="88"/>
    </location>
</feature>
<name>A0A0S2JXE9_9GAMM</name>
<comment type="pathway">
    <text evidence="4 16">Cofactor biosynthesis; coenzyme A biosynthesis; CoA from (R)-pantothenate: step 1/5.</text>
</comment>
<dbReference type="Gene3D" id="3.30.420.40">
    <property type="match status" value="2"/>
</dbReference>
<organism evidence="17 18">
    <name type="scientific">Pseudoalteromonas phenolica</name>
    <dbReference type="NCBI Taxonomy" id="161398"/>
    <lineage>
        <taxon>Bacteria</taxon>
        <taxon>Pseudomonadati</taxon>
        <taxon>Pseudomonadota</taxon>
        <taxon>Gammaproteobacteria</taxon>
        <taxon>Alteromonadales</taxon>
        <taxon>Pseudoalteromonadaceae</taxon>
        <taxon>Pseudoalteromonas</taxon>
    </lineage>
</organism>
<dbReference type="STRING" id="161398.PP2015_141"/>
<feature type="binding site" evidence="16">
    <location>
        <begin position="86"/>
        <end position="89"/>
    </location>
    <ligand>
        <name>substrate</name>
    </ligand>
</feature>
<dbReference type="Proteomes" id="UP000061457">
    <property type="component" value="Chromosome I"/>
</dbReference>
<feature type="binding site" evidence="16">
    <location>
        <position position="79"/>
    </location>
    <ligand>
        <name>substrate</name>
    </ligand>
</feature>
<feature type="binding site" evidence="16">
    <location>
        <begin position="6"/>
        <end position="13"/>
    </location>
    <ligand>
        <name>ATP</name>
        <dbReference type="ChEBI" id="CHEBI:30616"/>
    </ligand>
</feature>
<keyword evidence="9 16" id="KW-0547">Nucleotide-binding</keyword>
<keyword evidence="16" id="KW-0479">Metal-binding</keyword>
<evidence type="ECO:0000256" key="8">
    <source>
        <dbReference type="ARBA" id="ARBA00022679"/>
    </source>
</evidence>
<evidence type="ECO:0000256" key="4">
    <source>
        <dbReference type="ARBA" id="ARBA00005225"/>
    </source>
</evidence>
<dbReference type="KEGG" id="pphe:PP2015_141"/>
<dbReference type="GO" id="GO:0005524">
    <property type="term" value="F:ATP binding"/>
    <property type="evidence" value="ECO:0007669"/>
    <property type="project" value="UniProtKB-UniRule"/>
</dbReference>
<evidence type="ECO:0000256" key="2">
    <source>
        <dbReference type="ARBA" id="ARBA00001958"/>
    </source>
</evidence>
<dbReference type="InterPro" id="IPR043129">
    <property type="entry name" value="ATPase_NBD"/>
</dbReference>
<evidence type="ECO:0000256" key="5">
    <source>
        <dbReference type="ARBA" id="ARBA00011738"/>
    </source>
</evidence>
<keyword evidence="10 16" id="KW-0418">Kinase</keyword>
<gene>
    <name evidence="16" type="primary">coaX</name>
    <name evidence="17" type="ORF">PP2015_141</name>
</gene>
<evidence type="ECO:0000256" key="3">
    <source>
        <dbReference type="ARBA" id="ARBA00004496"/>
    </source>
</evidence>
<dbReference type="InterPro" id="IPR004619">
    <property type="entry name" value="Type_III_PanK"/>
</dbReference>
<sequence length="234" mass="25486">MRLLVDVGNTALKVASEVNNNITIIEEGDINWSVVKEIAIAQVGPNKLLENVTTKAQQLSIPVRQAKVTCQLGAVKCAYPQFQNLGIDRWLGVVACHYLYPNKHCVVVDSGTASKVDVVTKAGEHLGGWILPGLDMMIESLVSNTQKVFSDSESLFLPELGRNTPNAVKNGALIATLGAVEAGIAQLNCDFEDIQVVFAGGYGELLQLHFEKPSVFIDDLVLKGLRNWCEFIHK</sequence>
<evidence type="ECO:0000256" key="7">
    <source>
        <dbReference type="ARBA" id="ARBA00022490"/>
    </source>
</evidence>
<dbReference type="GO" id="GO:0015937">
    <property type="term" value="P:coenzyme A biosynthetic process"/>
    <property type="evidence" value="ECO:0007669"/>
    <property type="project" value="UniProtKB-UniRule"/>
</dbReference>
<evidence type="ECO:0000313" key="17">
    <source>
        <dbReference type="EMBL" id="ALO40669.1"/>
    </source>
</evidence>
<evidence type="ECO:0000256" key="14">
    <source>
        <dbReference type="ARBA" id="ARBA00038036"/>
    </source>
</evidence>
<feature type="binding site" evidence="16">
    <location>
        <position position="109"/>
    </location>
    <ligand>
        <name>K(+)</name>
        <dbReference type="ChEBI" id="CHEBI:29103"/>
    </ligand>
</feature>
<keyword evidence="13 16" id="KW-0173">Coenzyme A biosynthesis</keyword>
<dbReference type="GO" id="GO:0005737">
    <property type="term" value="C:cytoplasm"/>
    <property type="evidence" value="ECO:0007669"/>
    <property type="project" value="UniProtKB-SubCell"/>
</dbReference>
<dbReference type="HAMAP" id="MF_01274">
    <property type="entry name" value="Pantothen_kinase_3"/>
    <property type="match status" value="1"/>
</dbReference>
<proteinExistence type="inferred from homology"/>
<comment type="subunit">
    <text evidence="5 16">Homodimer.</text>
</comment>
<dbReference type="RefSeq" id="WP_058028463.1">
    <property type="nucleotide sequence ID" value="NZ_CP013187.1"/>
</dbReference>
<keyword evidence="8 16" id="KW-0808">Transferase</keyword>
<dbReference type="OrthoDB" id="6579831at2"/>
<evidence type="ECO:0000256" key="12">
    <source>
        <dbReference type="ARBA" id="ARBA00022958"/>
    </source>
</evidence>
<dbReference type="NCBIfam" id="TIGR00671">
    <property type="entry name" value="baf"/>
    <property type="match status" value="1"/>
</dbReference>
<keyword evidence="11 16" id="KW-0067">ATP-binding</keyword>
<dbReference type="PANTHER" id="PTHR34265:SF1">
    <property type="entry name" value="TYPE III PANTOTHENATE KINASE"/>
    <property type="match status" value="1"/>
</dbReference>
<dbReference type="EMBL" id="CP013187">
    <property type="protein sequence ID" value="ALO40669.1"/>
    <property type="molecule type" value="Genomic_DNA"/>
</dbReference>
<comment type="cofactor">
    <cofactor evidence="16">
        <name>NH4(+)</name>
        <dbReference type="ChEBI" id="CHEBI:28938"/>
    </cofactor>
    <cofactor evidence="16">
        <name>K(+)</name>
        <dbReference type="ChEBI" id="CHEBI:29103"/>
    </cofactor>
    <text evidence="16">A monovalent cation. Ammonium or potassium.</text>
</comment>
<comment type="similarity">
    <text evidence="14 16">Belongs to the type III pantothenate kinase family.</text>
</comment>
<dbReference type="PANTHER" id="PTHR34265">
    <property type="entry name" value="TYPE III PANTOTHENATE KINASE"/>
    <property type="match status" value="1"/>
</dbReference>
<feature type="binding site" evidence="16">
    <location>
        <position position="164"/>
    </location>
    <ligand>
        <name>substrate</name>
    </ligand>
</feature>
<comment type="function">
    <text evidence="16">Catalyzes the phosphorylation of pantothenate (Pan), the first step in CoA biosynthesis.</text>
</comment>
<protein>
    <recommendedName>
        <fullName evidence="15 16">Type III pantothenate kinase</fullName>
        <ecNumber evidence="6 16">2.7.1.33</ecNumber>
    </recommendedName>
    <alternativeName>
        <fullName evidence="16">PanK-III</fullName>
    </alternativeName>
    <alternativeName>
        <fullName evidence="16">Pantothenic acid kinase</fullName>
    </alternativeName>
</protein>
<evidence type="ECO:0000256" key="13">
    <source>
        <dbReference type="ARBA" id="ARBA00022993"/>
    </source>
</evidence>
<evidence type="ECO:0000256" key="11">
    <source>
        <dbReference type="ARBA" id="ARBA00022840"/>
    </source>
</evidence>
<evidence type="ECO:0000313" key="18">
    <source>
        <dbReference type="Proteomes" id="UP000061457"/>
    </source>
</evidence>
<comment type="catalytic activity">
    <reaction evidence="1 16">
        <text>(R)-pantothenate + ATP = (R)-4'-phosphopantothenate + ADP + H(+)</text>
        <dbReference type="Rhea" id="RHEA:16373"/>
        <dbReference type="ChEBI" id="CHEBI:10986"/>
        <dbReference type="ChEBI" id="CHEBI:15378"/>
        <dbReference type="ChEBI" id="CHEBI:29032"/>
        <dbReference type="ChEBI" id="CHEBI:30616"/>
        <dbReference type="ChEBI" id="CHEBI:456216"/>
        <dbReference type="EC" id="2.7.1.33"/>
    </reaction>
</comment>
<evidence type="ECO:0000256" key="1">
    <source>
        <dbReference type="ARBA" id="ARBA00001206"/>
    </source>
</evidence>
<dbReference type="CDD" id="cd24015">
    <property type="entry name" value="ASKHA_NBD_PanK-III"/>
    <property type="match status" value="1"/>
</dbReference>
<dbReference type="UniPathway" id="UPA00241">
    <property type="reaction ID" value="UER00352"/>
</dbReference>
<dbReference type="SUPFAM" id="SSF53067">
    <property type="entry name" value="Actin-like ATPase domain"/>
    <property type="match status" value="2"/>
</dbReference>
<dbReference type="GO" id="GO:0004594">
    <property type="term" value="F:pantothenate kinase activity"/>
    <property type="evidence" value="ECO:0007669"/>
    <property type="project" value="UniProtKB-UniRule"/>
</dbReference>